<dbReference type="PANTHER" id="PTHR10039">
    <property type="entry name" value="AMELOGENIN"/>
    <property type="match status" value="1"/>
</dbReference>
<organism evidence="5 6">
    <name type="scientific">Trichoderma arundinaceum</name>
    <dbReference type="NCBI Taxonomy" id="490622"/>
    <lineage>
        <taxon>Eukaryota</taxon>
        <taxon>Fungi</taxon>
        <taxon>Dikarya</taxon>
        <taxon>Ascomycota</taxon>
        <taxon>Pezizomycotina</taxon>
        <taxon>Sordariomycetes</taxon>
        <taxon>Hypocreomycetidae</taxon>
        <taxon>Hypocreales</taxon>
        <taxon>Hypocreaceae</taxon>
        <taxon>Trichoderma</taxon>
    </lineage>
</organism>
<dbReference type="PROSITE" id="PS50082">
    <property type="entry name" value="WD_REPEATS_2"/>
    <property type="match status" value="1"/>
</dbReference>
<dbReference type="PANTHER" id="PTHR10039:SF14">
    <property type="entry name" value="NACHT DOMAIN-CONTAINING PROTEIN"/>
    <property type="match status" value="1"/>
</dbReference>
<gene>
    <name evidence="5" type="ORF">TARUN_4543</name>
</gene>
<dbReference type="Gene3D" id="3.40.50.300">
    <property type="entry name" value="P-loop containing nucleotide triphosphate hydrolases"/>
    <property type="match status" value="1"/>
</dbReference>
<dbReference type="PROSITE" id="PS50837">
    <property type="entry name" value="NACHT"/>
    <property type="match status" value="1"/>
</dbReference>
<dbReference type="InterPro" id="IPR031359">
    <property type="entry name" value="NACHT_N"/>
</dbReference>
<dbReference type="Pfam" id="PF17100">
    <property type="entry name" value="NACHT_N"/>
    <property type="match status" value="1"/>
</dbReference>
<feature type="domain" description="NACHT" evidence="4">
    <location>
        <begin position="439"/>
        <end position="585"/>
    </location>
</feature>
<dbReference type="STRING" id="490622.A0A395NP30"/>
<protein>
    <recommendedName>
        <fullName evidence="4">NACHT domain-containing protein</fullName>
    </recommendedName>
</protein>
<feature type="region of interest" description="Disordered" evidence="3">
    <location>
        <begin position="1"/>
        <end position="40"/>
    </location>
</feature>
<dbReference type="InterPro" id="IPR056884">
    <property type="entry name" value="NPHP3-like_N"/>
</dbReference>
<evidence type="ECO:0000256" key="2">
    <source>
        <dbReference type="PROSITE-ProRule" id="PRU00221"/>
    </source>
</evidence>
<feature type="compositionally biased region" description="Basic and acidic residues" evidence="3">
    <location>
        <begin position="9"/>
        <end position="20"/>
    </location>
</feature>
<evidence type="ECO:0000313" key="5">
    <source>
        <dbReference type="EMBL" id="RFU77684.1"/>
    </source>
</evidence>
<dbReference type="SUPFAM" id="SSF52540">
    <property type="entry name" value="P-loop containing nucleoside triphosphate hydrolases"/>
    <property type="match status" value="1"/>
</dbReference>
<name>A0A395NP30_TRIAR</name>
<proteinExistence type="predicted"/>
<dbReference type="InterPro" id="IPR015943">
    <property type="entry name" value="WD40/YVTN_repeat-like_dom_sf"/>
</dbReference>
<evidence type="ECO:0000256" key="1">
    <source>
        <dbReference type="ARBA" id="ARBA00022737"/>
    </source>
</evidence>
<reference evidence="5 6" key="1">
    <citation type="journal article" date="2018" name="PLoS Pathog.">
        <title>Evolution of structural diversity of trichothecenes, a family of toxins produced by plant pathogenic and entomopathogenic fungi.</title>
        <authorList>
            <person name="Proctor R.H."/>
            <person name="McCormick S.P."/>
            <person name="Kim H.S."/>
            <person name="Cardoza R.E."/>
            <person name="Stanley A.M."/>
            <person name="Lindo L."/>
            <person name="Kelly A."/>
            <person name="Brown D.W."/>
            <person name="Lee T."/>
            <person name="Vaughan M.M."/>
            <person name="Alexander N.J."/>
            <person name="Busman M."/>
            <person name="Gutierrez S."/>
        </authorList>
    </citation>
    <scope>NUCLEOTIDE SEQUENCE [LARGE SCALE GENOMIC DNA]</scope>
    <source>
        <strain evidence="5 6">IBT 40837</strain>
    </source>
</reference>
<keyword evidence="1" id="KW-0677">Repeat</keyword>
<keyword evidence="2" id="KW-0853">WD repeat</keyword>
<dbReference type="InterPro" id="IPR027417">
    <property type="entry name" value="P-loop_NTPase"/>
</dbReference>
<feature type="compositionally biased region" description="Polar residues" evidence="3">
    <location>
        <begin position="21"/>
        <end position="30"/>
    </location>
</feature>
<dbReference type="EMBL" id="PXOA01000258">
    <property type="protein sequence ID" value="RFU77684.1"/>
    <property type="molecule type" value="Genomic_DNA"/>
</dbReference>
<evidence type="ECO:0000259" key="4">
    <source>
        <dbReference type="PROSITE" id="PS50837"/>
    </source>
</evidence>
<evidence type="ECO:0000256" key="3">
    <source>
        <dbReference type="SAM" id="MobiDB-lite"/>
    </source>
</evidence>
<dbReference type="InterPro" id="IPR001680">
    <property type="entry name" value="WD40_rpt"/>
</dbReference>
<dbReference type="Pfam" id="PF24883">
    <property type="entry name" value="NPHP3_N"/>
    <property type="match status" value="1"/>
</dbReference>
<evidence type="ECO:0000313" key="6">
    <source>
        <dbReference type="Proteomes" id="UP000266272"/>
    </source>
</evidence>
<dbReference type="SUPFAM" id="SSF50998">
    <property type="entry name" value="Quinoprotein alcohol dehydrogenase-like"/>
    <property type="match status" value="1"/>
</dbReference>
<keyword evidence="6" id="KW-1185">Reference proteome</keyword>
<dbReference type="OrthoDB" id="538223at2759"/>
<comment type="caution">
    <text evidence="5">The sequence shown here is derived from an EMBL/GenBank/DDBJ whole genome shotgun (WGS) entry which is preliminary data.</text>
</comment>
<dbReference type="InterPro" id="IPR007111">
    <property type="entry name" value="NACHT_NTPase"/>
</dbReference>
<feature type="repeat" description="WD" evidence="2">
    <location>
        <begin position="961"/>
        <end position="1002"/>
    </location>
</feature>
<dbReference type="Gene3D" id="2.130.10.10">
    <property type="entry name" value="YVTN repeat-like/Quinoprotein amine dehydrogenase"/>
    <property type="match status" value="3"/>
</dbReference>
<dbReference type="Proteomes" id="UP000266272">
    <property type="component" value="Unassembled WGS sequence"/>
</dbReference>
<dbReference type="InterPro" id="IPR011047">
    <property type="entry name" value="Quinoprotein_ADH-like_sf"/>
</dbReference>
<accession>A0A395NP30</accession>
<sequence length="1533" mass="174074">MPPRSFRVSLKEKLWPRGRESANQTNTPEQSDTRVKQRPLLAPPNVSVISSLSLRSLGRDRFSRDRLPRIRSASEARSEAIAESVQTNDASVPPSTPDSIADETLIESSIGTETPVNEANAKVNASQPEHLWDEAYDKLKDSHPKLMQLYETILSRRLLDYNLNPSEDAEGDDQIEQSAVDRRRGQMRRLIQAGQQKVHKESKIKGGVRDVMGIILPIKNMISSAIQGVPQAALPWAVVCMSLEILQSPLNELEANASGVRYVAKRMEWYWGIAAHVLKSTNEDQLLDANSSLKLQLVELYQELLLFQIKSVCSYYRNRGLWLLRDVVKLDDWAHHIKNIRKLEAEFARDFGDYMSQQQTTTGLKMTSYLEMLVAFQAEMKESYMEQQDQQCLRDLRITNPRHDRKRIMDAKGGLLWDSYRWILENPHFQQWRDNGESRLLWIKGDPGKGKTMLLCGILNELEDSTPFMPCLSYFFCQGTDHRLNNANAILRGLIYMLIIQRPSLFSYVHREYKDSGSKRLFDDINAWVTLSDIFENILQDPGSKNCCVIIDALDECAVDRKKLLDIIVRNVSSAPHIKWIVSSRNFDDIKNKLGACPSSLRLGLEVNAATVSEAVASYIHYQVPRLGLLKNNKQLQKAMCAEMLEKANGTFLWAALVFKELQKLEDSIAEEDSDMLGILKSIPSDLTDLYHRMMDQISQLSDTPFKDRTRCLAILSAMALAYQPIQMVELPALIGFKDKTPRLENVAKLVRKCGSFLTIRDGTVYFIHQSAKDYLVDAGYDRLFKYGYAVVHRELFSRSLDAMSSNASLRRNMYSLSHPGVVLHEITLPDPDPLANIRYSFDIVEGVEQIHEFFKCYLLNWLEALSLMKRMQSGIVSFQTLLGLLQEKSQDYQGFGFLEDANRFILYNRLTIEEAPLQTYVSALMFSPMKSLVRLHFEKELSWVKTLPIVDEYWSPCIRTLPDDHRVTEFDLSSDAKLIATVSNHNTVKVWDVATGGILHTMQVEQRTGVSVMSSGDSILLLLSSPLRLWDVTMDRQVWSTQRVYTEHVDCRFSSDARRVAAIYVKHVEILDMMTGKEIRRFRSDSRFRECSQLSNDFSLLAQASLYDGIIDITHTATGERRHTLSFSCYKSPLMVFSKDSRFFAFQLDDVTISVRDCITFDEVQTLKGLKCYSQMGFEGNDKLLLCYEAQIDILDVTTGELRQISVSYERVASMALSNDARLIAISFNLFSGLTTIRSTDTGEVVHTLVHQDDPDKDTNGMSRMMAFSGSSQLLAAAYRVHKQPHISVSLWSTDTGKEMRKLLHIGDVTDRRSSLFPLLAFSRDATLLATTATVGTAVRVWDTETGKQKCALTSTISKSSQLAFSYDSQFLARRGTRKIDIWNLESQKLIKTIKTESDITDAFFDNFTLCMALDSGNVVFERLDCIEQPCTIHPQHVATQILNERYVVNPDHPSICWNAKKLIWLPMGYRPVVSPGTATFASAVSVVKIGTEFRGLLTIEFQRPRPVEAEGWTPWQSSLLFGGKSVDTDCV</sequence>